<keyword evidence="2" id="KW-0812">Transmembrane</keyword>
<evidence type="ECO:0000313" key="4">
    <source>
        <dbReference type="Proteomes" id="UP000030710"/>
    </source>
</evidence>
<reference evidence="3 4" key="1">
    <citation type="journal article" date="2013" name="PLoS ONE">
        <title>Assembly-driven community genomics of a hypersaline microbial ecosystem.</title>
        <authorList>
            <person name="Podell S."/>
            <person name="Ugalde J.A."/>
            <person name="Narasingarao P."/>
            <person name="Banfield J.F."/>
            <person name="Heidelberg K.B."/>
            <person name="Allen E.E."/>
        </authorList>
    </citation>
    <scope>NUCLEOTIDE SEQUENCE [LARGE SCALE GENOMIC DNA]</scope>
    <source>
        <strain evidence="4">J07HQW2</strain>
    </source>
</reference>
<dbReference type="Proteomes" id="UP000030710">
    <property type="component" value="Unassembled WGS sequence"/>
</dbReference>
<keyword evidence="2" id="KW-1133">Transmembrane helix</keyword>
<evidence type="ECO:0000313" key="3">
    <source>
        <dbReference type="EMBL" id="ERG94290.1"/>
    </source>
</evidence>
<dbReference type="eggNOG" id="arCOG09402">
    <property type="taxonomic scope" value="Archaea"/>
</dbReference>
<proteinExistence type="predicted"/>
<organism evidence="3 4">
    <name type="scientific">Haloquadratum walsbyi J07HQW2</name>
    <dbReference type="NCBI Taxonomy" id="1238425"/>
    <lineage>
        <taxon>Archaea</taxon>
        <taxon>Methanobacteriati</taxon>
        <taxon>Methanobacteriota</taxon>
        <taxon>Stenosarchaea group</taxon>
        <taxon>Halobacteria</taxon>
        <taxon>Halobacteriales</taxon>
        <taxon>Haloferacaceae</taxon>
        <taxon>Haloquadratum</taxon>
    </lineage>
</organism>
<feature type="compositionally biased region" description="Polar residues" evidence="1">
    <location>
        <begin position="49"/>
        <end position="61"/>
    </location>
</feature>
<dbReference type="AlphaFoldDB" id="U1NBM5"/>
<evidence type="ECO:0000256" key="2">
    <source>
        <dbReference type="SAM" id="Phobius"/>
    </source>
</evidence>
<evidence type="ECO:0000256" key="1">
    <source>
        <dbReference type="SAM" id="MobiDB-lite"/>
    </source>
</evidence>
<feature type="region of interest" description="Disordered" evidence="1">
    <location>
        <begin position="35"/>
        <end position="61"/>
    </location>
</feature>
<dbReference type="RefSeq" id="WP_021053783.1">
    <property type="nucleotide sequence ID" value="NZ_KE356561.1"/>
</dbReference>
<name>U1NBM5_9EURY</name>
<gene>
    <name evidence="3" type="ORF">J07HQW2_00724</name>
</gene>
<dbReference type="HOGENOM" id="CLU_1458169_0_0_2"/>
<protein>
    <submittedName>
        <fullName evidence="3">Uncharacterized protein</fullName>
    </submittedName>
</protein>
<feature type="transmembrane region" description="Helical" evidence="2">
    <location>
        <begin position="7"/>
        <end position="26"/>
    </location>
</feature>
<accession>U1NBM5</accession>
<keyword evidence="2" id="KW-0472">Membrane</keyword>
<dbReference type="EMBL" id="KE356561">
    <property type="protein sequence ID" value="ERG94290.1"/>
    <property type="molecule type" value="Genomic_DNA"/>
</dbReference>
<sequence length="185" mass="20139">MENTKTGIIIAALIIGSILGGAGYYICTDETNSAVQKATGTPDPGSPVQEATGTSTQQNTIQDTTATPTADFQSLTQEAINTPDPNKDINIHNKHSDAVELKIVVENPTTGIELYNDSFSIAPNSEQESVYNLKQLNPNGVQNYRVVAEYNNTRDSMTIRTNDCHSDANVEITKDGNLRSYYYIC</sequence>